<feature type="compositionally biased region" description="Basic and acidic residues" evidence="13">
    <location>
        <begin position="678"/>
        <end position="688"/>
    </location>
</feature>
<dbReference type="FunFam" id="3.30.160.60:FF:000358">
    <property type="entry name" value="zinc finger protein 24"/>
    <property type="match status" value="2"/>
</dbReference>
<keyword evidence="7" id="KW-0862">Zinc</keyword>
<feature type="domain" description="C2H2-type" evidence="14">
    <location>
        <begin position="643"/>
        <end position="670"/>
    </location>
</feature>
<evidence type="ECO:0000256" key="5">
    <source>
        <dbReference type="ARBA" id="ARBA00022737"/>
    </source>
</evidence>
<comment type="function">
    <text evidence="1">May be involved in transcriptional regulation.</text>
</comment>
<dbReference type="FunFam" id="3.30.160.60:FF:000110">
    <property type="entry name" value="Zinc finger protein-like"/>
    <property type="match status" value="1"/>
</dbReference>
<evidence type="ECO:0000256" key="6">
    <source>
        <dbReference type="ARBA" id="ARBA00022771"/>
    </source>
</evidence>
<evidence type="ECO:0000313" key="17">
    <source>
        <dbReference type="RefSeq" id="XP_018096216.1"/>
    </source>
</evidence>
<feature type="domain" description="C2H2-type" evidence="14">
    <location>
        <begin position="391"/>
        <end position="418"/>
    </location>
</feature>
<dbReference type="Gene3D" id="3.30.160.60">
    <property type="entry name" value="Classic Zinc Finger"/>
    <property type="match status" value="11"/>
</dbReference>
<feature type="domain" description="C2H2-type" evidence="14">
    <location>
        <begin position="363"/>
        <end position="390"/>
    </location>
</feature>
<dbReference type="InterPro" id="IPR050331">
    <property type="entry name" value="Zinc_finger"/>
</dbReference>
<dbReference type="GeneID" id="108704246"/>
<dbReference type="SUPFAM" id="SSF57667">
    <property type="entry name" value="beta-beta-alpha zinc fingers"/>
    <property type="match status" value="6"/>
</dbReference>
<evidence type="ECO:0000313" key="15">
    <source>
        <dbReference type="Proteomes" id="UP000186698"/>
    </source>
</evidence>
<dbReference type="Proteomes" id="UP000186698">
    <property type="component" value="Chromosome 9_10S"/>
</dbReference>
<dbReference type="InterPro" id="IPR041697">
    <property type="entry name" value="Znf-C2H2_11"/>
</dbReference>
<dbReference type="GO" id="GO:0005634">
    <property type="term" value="C:nucleus"/>
    <property type="evidence" value="ECO:0007669"/>
    <property type="project" value="UniProtKB-SubCell"/>
</dbReference>
<evidence type="ECO:0000256" key="9">
    <source>
        <dbReference type="ARBA" id="ARBA00023125"/>
    </source>
</evidence>
<dbReference type="PANTHER" id="PTHR16515">
    <property type="entry name" value="PR DOMAIN ZINC FINGER PROTEIN"/>
    <property type="match status" value="1"/>
</dbReference>
<feature type="region of interest" description="Disordered" evidence="13">
    <location>
        <begin position="1"/>
        <end position="25"/>
    </location>
</feature>
<feature type="region of interest" description="Disordered" evidence="13">
    <location>
        <begin position="666"/>
        <end position="688"/>
    </location>
</feature>
<evidence type="ECO:0000313" key="16">
    <source>
        <dbReference type="RefSeq" id="XP_018096215.1"/>
    </source>
</evidence>
<feature type="region of interest" description="Disordered" evidence="13">
    <location>
        <begin position="156"/>
        <end position="197"/>
    </location>
</feature>
<dbReference type="RefSeq" id="XP_018096215.1">
    <property type="nucleotide sequence ID" value="XM_018240726.2"/>
</dbReference>
<keyword evidence="9" id="KW-0238">DNA-binding</keyword>
<feature type="domain" description="C2H2-type" evidence="14">
    <location>
        <begin position="587"/>
        <end position="614"/>
    </location>
</feature>
<feature type="domain" description="C2H2-type" evidence="14">
    <location>
        <begin position="503"/>
        <end position="530"/>
    </location>
</feature>
<evidence type="ECO:0000256" key="2">
    <source>
        <dbReference type="ARBA" id="ARBA00004123"/>
    </source>
</evidence>
<evidence type="ECO:0000256" key="3">
    <source>
        <dbReference type="ARBA" id="ARBA00006991"/>
    </source>
</evidence>
<feature type="domain" description="C2H2-type" evidence="14">
    <location>
        <begin position="531"/>
        <end position="558"/>
    </location>
</feature>
<dbReference type="InterPro" id="IPR013087">
    <property type="entry name" value="Znf_C2H2_type"/>
</dbReference>
<feature type="domain" description="C2H2-type" evidence="14">
    <location>
        <begin position="615"/>
        <end position="642"/>
    </location>
</feature>
<dbReference type="PROSITE" id="PS50157">
    <property type="entry name" value="ZINC_FINGER_C2H2_2"/>
    <property type="match status" value="11"/>
</dbReference>
<dbReference type="PROSITE" id="PS00028">
    <property type="entry name" value="ZINC_FINGER_C2H2_1"/>
    <property type="match status" value="11"/>
</dbReference>
<feature type="domain" description="C2H2-type" evidence="14">
    <location>
        <begin position="447"/>
        <end position="474"/>
    </location>
</feature>
<gene>
    <name evidence="16 17" type="primary">LOC108704246</name>
</gene>
<dbReference type="InterPro" id="IPR036236">
    <property type="entry name" value="Znf_C2H2_sf"/>
</dbReference>
<name>A0A8J0TWE8_XENLA</name>
<proteinExistence type="inferred from homology"/>
<dbReference type="FunFam" id="3.30.160.60:FF:000295">
    <property type="entry name" value="zinc finger protein 19"/>
    <property type="match status" value="1"/>
</dbReference>
<evidence type="ECO:0000256" key="12">
    <source>
        <dbReference type="PROSITE-ProRule" id="PRU00042"/>
    </source>
</evidence>
<dbReference type="Pfam" id="PF00096">
    <property type="entry name" value="zf-C2H2"/>
    <property type="match status" value="7"/>
</dbReference>
<dbReference type="AlphaFoldDB" id="A0A8J0TWE8"/>
<dbReference type="FunFam" id="3.30.160.60:FF:002343">
    <property type="entry name" value="Zinc finger protein 33A"/>
    <property type="match status" value="1"/>
</dbReference>
<dbReference type="OrthoDB" id="6365676at2759"/>
<dbReference type="GO" id="GO:0006357">
    <property type="term" value="P:regulation of transcription by RNA polymerase II"/>
    <property type="evidence" value="ECO:0000318"/>
    <property type="project" value="GO_Central"/>
</dbReference>
<dbReference type="Pfam" id="PF12874">
    <property type="entry name" value="zf-met"/>
    <property type="match status" value="1"/>
</dbReference>
<dbReference type="FunFam" id="3.30.160.60:FF:001498">
    <property type="entry name" value="Zinc finger protein 404"/>
    <property type="match status" value="1"/>
</dbReference>
<evidence type="ECO:0000256" key="8">
    <source>
        <dbReference type="ARBA" id="ARBA00023015"/>
    </source>
</evidence>
<dbReference type="Pfam" id="PF16622">
    <property type="entry name" value="zf-C2H2_11"/>
    <property type="match status" value="1"/>
</dbReference>
<feature type="domain" description="C2H2-type" evidence="14">
    <location>
        <begin position="475"/>
        <end position="502"/>
    </location>
</feature>
<feature type="compositionally biased region" description="Basic and acidic residues" evidence="13">
    <location>
        <begin position="156"/>
        <end position="170"/>
    </location>
</feature>
<evidence type="ECO:0000256" key="11">
    <source>
        <dbReference type="ARBA" id="ARBA00023242"/>
    </source>
</evidence>
<evidence type="ECO:0000256" key="1">
    <source>
        <dbReference type="ARBA" id="ARBA00003767"/>
    </source>
</evidence>
<protein>
    <submittedName>
        <fullName evidence="16 17">Oocyte Zinc finger protein XlCOF7.1-like isoform X1</fullName>
    </submittedName>
</protein>
<keyword evidence="8" id="KW-0805">Transcription regulation</keyword>
<keyword evidence="4" id="KW-0479">Metal-binding</keyword>
<organism evidence="16">
    <name type="scientific">Xenopus laevis</name>
    <name type="common">African clawed frog</name>
    <dbReference type="NCBI Taxonomy" id="8355"/>
    <lineage>
        <taxon>Eukaryota</taxon>
        <taxon>Metazoa</taxon>
        <taxon>Chordata</taxon>
        <taxon>Craniata</taxon>
        <taxon>Vertebrata</taxon>
        <taxon>Euteleostomi</taxon>
        <taxon>Amphibia</taxon>
        <taxon>Batrachia</taxon>
        <taxon>Anura</taxon>
        <taxon>Pipoidea</taxon>
        <taxon>Pipidae</taxon>
        <taxon>Xenopodinae</taxon>
        <taxon>Xenopus</taxon>
        <taxon>Xenopus</taxon>
    </lineage>
</organism>
<dbReference type="KEGG" id="xla:108704246"/>
<feature type="compositionally biased region" description="Basic and acidic residues" evidence="13">
    <location>
        <begin position="12"/>
        <end position="25"/>
    </location>
</feature>
<keyword evidence="11" id="KW-0539">Nucleus</keyword>
<dbReference type="GO" id="GO:0003700">
    <property type="term" value="F:DNA-binding transcription factor activity"/>
    <property type="evidence" value="ECO:0000318"/>
    <property type="project" value="GO_Central"/>
</dbReference>
<keyword evidence="15" id="KW-1185">Reference proteome</keyword>
<evidence type="ECO:0000256" key="10">
    <source>
        <dbReference type="ARBA" id="ARBA00023163"/>
    </source>
</evidence>
<feature type="domain" description="C2H2-type" evidence="14">
    <location>
        <begin position="559"/>
        <end position="586"/>
    </location>
</feature>
<comment type="subcellular location">
    <subcellularLocation>
        <location evidence="2">Nucleus</location>
    </subcellularLocation>
</comment>
<dbReference type="FunFam" id="3.30.160.60:FF:001155">
    <property type="entry name" value="Zinc finger 30C"/>
    <property type="match status" value="1"/>
</dbReference>
<reference evidence="16 17" key="1">
    <citation type="submission" date="2022-04" db="UniProtKB">
        <authorList>
            <consortium name="RefSeq"/>
        </authorList>
    </citation>
    <scope>IDENTIFICATION</scope>
    <source>
        <strain evidence="16 17">J_2021</strain>
        <tissue evidence="16 17">Erythrocytes</tissue>
    </source>
</reference>
<dbReference type="FunFam" id="3.30.160.60:FF:000100">
    <property type="entry name" value="Zinc finger 45-like"/>
    <property type="match status" value="1"/>
</dbReference>
<accession>A0A8J0TWE8</accession>
<dbReference type="GO" id="GO:0000978">
    <property type="term" value="F:RNA polymerase II cis-regulatory region sequence-specific DNA binding"/>
    <property type="evidence" value="ECO:0000318"/>
    <property type="project" value="GO_Central"/>
</dbReference>
<keyword evidence="6 12" id="KW-0863">Zinc-finger</keyword>
<keyword evidence="5" id="KW-0677">Repeat</keyword>
<comment type="similarity">
    <text evidence="3">Belongs to the krueppel C2H2-type zinc-finger protein family.</text>
</comment>
<dbReference type="SMART" id="SM00355">
    <property type="entry name" value="ZnF_C2H2"/>
    <property type="match status" value="11"/>
</dbReference>
<dbReference type="GO" id="GO:0008270">
    <property type="term" value="F:zinc ion binding"/>
    <property type="evidence" value="ECO:0007669"/>
    <property type="project" value="UniProtKB-KW"/>
</dbReference>
<dbReference type="FunFam" id="3.30.160.60:FF:000936">
    <property type="entry name" value="Zinc finger protein 577"/>
    <property type="match status" value="1"/>
</dbReference>
<evidence type="ECO:0000256" key="4">
    <source>
        <dbReference type="ARBA" id="ARBA00022723"/>
    </source>
</evidence>
<evidence type="ECO:0000259" key="14">
    <source>
        <dbReference type="PROSITE" id="PS50157"/>
    </source>
</evidence>
<evidence type="ECO:0000256" key="7">
    <source>
        <dbReference type="ARBA" id="ARBA00022833"/>
    </source>
</evidence>
<feature type="domain" description="C2H2-type" evidence="14">
    <location>
        <begin position="419"/>
        <end position="446"/>
    </location>
</feature>
<evidence type="ECO:0000256" key="13">
    <source>
        <dbReference type="SAM" id="MobiDB-lite"/>
    </source>
</evidence>
<dbReference type="PANTHER" id="PTHR16515:SF49">
    <property type="entry name" value="GASTRULA ZINC FINGER PROTEIN XLCGF49.1-LIKE-RELATED"/>
    <property type="match status" value="1"/>
</dbReference>
<sequence length="688" mass="77881">MRMWEEASDTGMKGEKKKDKNEERGRKEKIVNLTLEMIYLLTGEHYIPRKKSDDGGALHAPGSVIQKENNKNDKKILELMSNIIQLLTGEVAIRTHHVSIYFTLDEWDYITGNKDHYREGIKEDLLQLRPLDSECKDKRDITADLGGTLCYNKEPSKIRNDGKLTKHEMSPAEQPPPANGIKEEPTSWEGGNQSDCSINQHTEQIQGIDTPTPIMGCSLNNSLSEDSLSVVIKKEAASWEEGRKHLAEQRQKIDTSTVMGTSLNNNLFTKDTSDGIKEKLFLWETDHTYCKINTITGQILQTDQISHIIGCSLNNNSQGDYVSLVIKEEAASCEGGDQSDYSINPFGEQTQGTDNPTPNTGMYNCSECHECFTTEADLLRHQETHRGANPFVCSLCKKSFVCHSDLIVHVRSHIGEKPFSCSLCGKCFSWEVHLTEHYATHTREKPYSCSECGKCFTRRWNLAQHSRSHTGQKRFCCSVCGKDFSYHSQMKSHYRTHTGEKPYICSECGKSFKDGSGLRIHQKYHTGVKPFSCSECGKCFTRRSGLTAHIRVHTGERPFPCSECGKCFTCQTDLARHLRIHTGEKPYTCTECGKGYIGRTDLARHIRIHTGEKPYSCTECGKCYVGRTDLNRHLRIHTGEKPFTCSECGKCFIFCTDLNRHLKSHTKKKPFTSSPCHSDLDRQHCLPR</sequence>
<dbReference type="FunFam" id="3.30.160.60:FF:002274">
    <property type="entry name" value="Zinc finger protein 432"/>
    <property type="match status" value="1"/>
</dbReference>
<keyword evidence="10" id="KW-0804">Transcription</keyword>
<dbReference type="RefSeq" id="XP_018096216.1">
    <property type="nucleotide sequence ID" value="XM_018240727.2"/>
</dbReference>